<protein>
    <submittedName>
        <fullName evidence="2">DUF481 domain-containing protein</fullName>
    </submittedName>
</protein>
<feature type="signal peptide" evidence="1">
    <location>
        <begin position="1"/>
        <end position="19"/>
    </location>
</feature>
<sequence length="245" mass="27386">MKPLFACYVLFFLSSSVFAGNESVESDKTLGGDAEVGATLTTGNTKTSSVKAKLDLKHKLGDWENEYIIEGLYKEDDNSVTAKRYQAGAQGNYMFNEDNYVFANGSYEVDEFRGFDYRITAAIGYGHKFFDDEHSFLRAEVGPGYIYDKYTAEQALESGSSKESNMVLHSVVDYQASLSESSKFQQKFIVDLGDRLDVRSESSITAKVIDSLAMKFAVVVRYNNKPLDDIKSTDTETTLTLLYSF</sequence>
<reference evidence="2 3" key="1">
    <citation type="submission" date="2018-09" db="EMBL/GenBank/DDBJ databases">
        <title>Phylogeny of the Shewanellaceae, and recommendation for two new genera, Pseudoshewanella and Parashewanella.</title>
        <authorList>
            <person name="Wang G."/>
        </authorList>
    </citation>
    <scope>NUCLEOTIDE SEQUENCE [LARGE SCALE GENOMIC DNA]</scope>
    <source>
        <strain evidence="2 3">KCTC 22492</strain>
    </source>
</reference>
<dbReference type="AlphaFoldDB" id="A0A3A6U0X2"/>
<dbReference type="EMBL" id="QYYH01000011">
    <property type="protein sequence ID" value="RJY19007.1"/>
    <property type="molecule type" value="Genomic_DNA"/>
</dbReference>
<keyword evidence="3" id="KW-1185">Reference proteome</keyword>
<name>A0A3A6U0X2_9GAMM</name>
<dbReference type="OrthoDB" id="5292716at2"/>
<comment type="caution">
    <text evidence="2">The sequence shown here is derived from an EMBL/GenBank/DDBJ whole genome shotgun (WGS) entry which is preliminary data.</text>
</comment>
<gene>
    <name evidence="2" type="ORF">D5R81_02820</name>
</gene>
<evidence type="ECO:0000256" key="1">
    <source>
        <dbReference type="SAM" id="SignalP"/>
    </source>
</evidence>
<dbReference type="Proteomes" id="UP000273022">
    <property type="component" value="Unassembled WGS sequence"/>
</dbReference>
<dbReference type="RefSeq" id="WP_121852159.1">
    <property type="nucleotide sequence ID" value="NZ_CP037952.1"/>
</dbReference>
<dbReference type="InterPro" id="IPR007433">
    <property type="entry name" value="DUF481"/>
</dbReference>
<dbReference type="Pfam" id="PF04338">
    <property type="entry name" value="DUF481"/>
    <property type="match status" value="1"/>
</dbReference>
<accession>A0A3A6U0X2</accession>
<evidence type="ECO:0000313" key="3">
    <source>
        <dbReference type="Proteomes" id="UP000273022"/>
    </source>
</evidence>
<organism evidence="2 3">
    <name type="scientific">Parashewanella spongiae</name>
    <dbReference type="NCBI Taxonomy" id="342950"/>
    <lineage>
        <taxon>Bacteria</taxon>
        <taxon>Pseudomonadati</taxon>
        <taxon>Pseudomonadota</taxon>
        <taxon>Gammaproteobacteria</taxon>
        <taxon>Alteromonadales</taxon>
        <taxon>Shewanellaceae</taxon>
        <taxon>Parashewanella</taxon>
    </lineage>
</organism>
<keyword evidence="1" id="KW-0732">Signal</keyword>
<proteinExistence type="predicted"/>
<evidence type="ECO:0000313" key="2">
    <source>
        <dbReference type="EMBL" id="RJY19007.1"/>
    </source>
</evidence>
<feature type="chain" id="PRO_5017271785" evidence="1">
    <location>
        <begin position="20"/>
        <end position="245"/>
    </location>
</feature>